<sequence length="121" mass="13134">MKPPEADNPARPPAGVRLCALAELADPGARGFRFRVERAMFAGFIVREGFTVRGWVDSCPHNNWPLSVMDDRYLTREGDRIICAAHGALFRLDGLCVAGPCADDRLTPWPVAVVGGEVVTA</sequence>
<dbReference type="RefSeq" id="WP_377354482.1">
    <property type="nucleotide sequence ID" value="NZ_JBHTLQ010000054.1"/>
</dbReference>
<keyword evidence="7" id="KW-1185">Reference proteome</keyword>
<keyword evidence="1" id="KW-0001">2Fe-2S</keyword>
<evidence type="ECO:0000256" key="1">
    <source>
        <dbReference type="ARBA" id="ARBA00022714"/>
    </source>
</evidence>
<dbReference type="Pfam" id="PF00355">
    <property type="entry name" value="Rieske"/>
    <property type="match status" value="1"/>
</dbReference>
<dbReference type="PROSITE" id="PS51296">
    <property type="entry name" value="RIESKE"/>
    <property type="match status" value="1"/>
</dbReference>
<evidence type="ECO:0000256" key="2">
    <source>
        <dbReference type="ARBA" id="ARBA00022723"/>
    </source>
</evidence>
<gene>
    <name evidence="6" type="ORF">ACFQ27_17440</name>
</gene>
<comment type="caution">
    <text evidence="6">The sequence shown here is derived from an EMBL/GenBank/DDBJ whole genome shotgun (WGS) entry which is preliminary data.</text>
</comment>
<keyword evidence="2" id="KW-0479">Metal-binding</keyword>
<feature type="domain" description="Rieske" evidence="5">
    <location>
        <begin position="16"/>
        <end position="120"/>
    </location>
</feature>
<keyword evidence="3" id="KW-0408">Iron</keyword>
<proteinExistence type="predicted"/>
<keyword evidence="4" id="KW-0411">Iron-sulfur</keyword>
<dbReference type="EMBL" id="JBHTLQ010000054">
    <property type="protein sequence ID" value="MFD1192376.1"/>
    <property type="molecule type" value="Genomic_DNA"/>
</dbReference>
<evidence type="ECO:0000256" key="4">
    <source>
        <dbReference type="ARBA" id="ARBA00023014"/>
    </source>
</evidence>
<dbReference type="InterPro" id="IPR036922">
    <property type="entry name" value="Rieske_2Fe-2S_sf"/>
</dbReference>
<protein>
    <submittedName>
        <fullName evidence="6">Rieske (2Fe-2S) protein</fullName>
    </submittedName>
</protein>
<organism evidence="6 7">
    <name type="scientific">Phenylobacterium conjunctum</name>
    <dbReference type="NCBI Taxonomy" id="1298959"/>
    <lineage>
        <taxon>Bacteria</taxon>
        <taxon>Pseudomonadati</taxon>
        <taxon>Pseudomonadota</taxon>
        <taxon>Alphaproteobacteria</taxon>
        <taxon>Caulobacterales</taxon>
        <taxon>Caulobacteraceae</taxon>
        <taxon>Phenylobacterium</taxon>
    </lineage>
</organism>
<name>A0ABW3T7K8_9CAUL</name>
<dbReference type="SUPFAM" id="SSF50022">
    <property type="entry name" value="ISP domain"/>
    <property type="match status" value="1"/>
</dbReference>
<dbReference type="Gene3D" id="2.102.10.10">
    <property type="entry name" value="Rieske [2Fe-2S] iron-sulphur domain"/>
    <property type="match status" value="1"/>
</dbReference>
<reference evidence="7" key="1">
    <citation type="journal article" date="2019" name="Int. J. Syst. Evol. Microbiol.">
        <title>The Global Catalogue of Microorganisms (GCM) 10K type strain sequencing project: providing services to taxonomists for standard genome sequencing and annotation.</title>
        <authorList>
            <consortium name="The Broad Institute Genomics Platform"/>
            <consortium name="The Broad Institute Genome Sequencing Center for Infectious Disease"/>
            <person name="Wu L."/>
            <person name="Ma J."/>
        </authorList>
    </citation>
    <scope>NUCLEOTIDE SEQUENCE [LARGE SCALE GENOMIC DNA]</scope>
    <source>
        <strain evidence="7">CCUG 55074</strain>
    </source>
</reference>
<dbReference type="CDD" id="cd03467">
    <property type="entry name" value="Rieske"/>
    <property type="match status" value="1"/>
</dbReference>
<evidence type="ECO:0000313" key="7">
    <source>
        <dbReference type="Proteomes" id="UP001597216"/>
    </source>
</evidence>
<evidence type="ECO:0000256" key="3">
    <source>
        <dbReference type="ARBA" id="ARBA00023004"/>
    </source>
</evidence>
<dbReference type="Proteomes" id="UP001597216">
    <property type="component" value="Unassembled WGS sequence"/>
</dbReference>
<evidence type="ECO:0000259" key="5">
    <source>
        <dbReference type="PROSITE" id="PS51296"/>
    </source>
</evidence>
<dbReference type="PANTHER" id="PTHR40261">
    <property type="match status" value="1"/>
</dbReference>
<accession>A0ABW3T7K8</accession>
<dbReference type="PANTHER" id="PTHR40261:SF1">
    <property type="entry name" value="RIESKE DOMAIN-CONTAINING PROTEIN"/>
    <property type="match status" value="1"/>
</dbReference>
<evidence type="ECO:0000313" key="6">
    <source>
        <dbReference type="EMBL" id="MFD1192376.1"/>
    </source>
</evidence>
<dbReference type="InterPro" id="IPR017941">
    <property type="entry name" value="Rieske_2Fe-2S"/>
</dbReference>